<name>A0A7X0DKS0_9SPIR</name>
<dbReference type="PROSITE" id="PS51257">
    <property type="entry name" value="PROKAR_LIPOPROTEIN"/>
    <property type="match status" value="1"/>
</dbReference>
<dbReference type="EMBL" id="JACHFC010000005">
    <property type="protein sequence ID" value="MBB6208399.1"/>
    <property type="molecule type" value="Genomic_DNA"/>
</dbReference>
<gene>
    <name evidence="1" type="ORF">HNQ06_000929</name>
    <name evidence="2" type="ORF">HNQ06_000938</name>
</gene>
<dbReference type="AlphaFoldDB" id="A0A7X0DKS0"/>
<evidence type="ECO:0000313" key="2">
    <source>
        <dbReference type="EMBL" id="MBB6208408.1"/>
    </source>
</evidence>
<protein>
    <recommendedName>
        <fullName evidence="4">Lipoprotein</fullName>
    </recommendedName>
</protein>
<comment type="caution">
    <text evidence="1">The sequence shown here is derived from an EMBL/GenBank/DDBJ whole genome shotgun (WGS) entry which is preliminary data.</text>
</comment>
<accession>A0A7X0DKS0</accession>
<sequence length="97" mass="11341">MNKKIIILLLSMILTSLLVLGCDLSTNKDRNKIDGVSNFKKKYMDNLDYQCLSKKESEVKNSQIKLDENNNKNHSYYSRLSNVSDYYDKTHISCKRK</sequence>
<proteinExistence type="predicted"/>
<evidence type="ECO:0000313" key="1">
    <source>
        <dbReference type="EMBL" id="MBB6208399.1"/>
    </source>
</evidence>
<keyword evidence="3" id="KW-1185">Reference proteome</keyword>
<reference evidence="1 3" key="1">
    <citation type="submission" date="2020-08" db="EMBL/GenBank/DDBJ databases">
        <title>Genomic Encyclopedia of Type Strains, Phase IV (KMG-IV): sequencing the most valuable type-strain genomes for metagenomic binning, comparative biology and taxonomic classification.</title>
        <authorList>
            <person name="Goeker M."/>
        </authorList>
    </citation>
    <scope>NUCLEOTIDE SEQUENCE [LARGE SCALE GENOMIC DNA]</scope>
    <source>
        <strain evidence="1 3">DSM 17992</strain>
    </source>
</reference>
<evidence type="ECO:0008006" key="4">
    <source>
        <dbReference type="Google" id="ProtNLM"/>
    </source>
</evidence>
<evidence type="ECO:0000313" key="3">
    <source>
        <dbReference type="Proteomes" id="UP000575983"/>
    </source>
</evidence>
<dbReference type="RefSeq" id="WP_184107776.1">
    <property type="nucleotide sequence ID" value="NZ_CP124052.1"/>
</dbReference>
<organism evidence="1 3">
    <name type="scientific">Borreliella lanei</name>
    <dbReference type="NCBI Taxonomy" id="373540"/>
    <lineage>
        <taxon>Bacteria</taxon>
        <taxon>Pseudomonadati</taxon>
        <taxon>Spirochaetota</taxon>
        <taxon>Spirochaetia</taxon>
        <taxon>Spirochaetales</taxon>
        <taxon>Borreliaceae</taxon>
        <taxon>Borreliella</taxon>
    </lineage>
</organism>
<dbReference type="Proteomes" id="UP000575983">
    <property type="component" value="Unassembled WGS sequence"/>
</dbReference>
<dbReference type="Pfam" id="PF17472">
    <property type="entry name" value="DUF5425"/>
    <property type="match status" value="1"/>
</dbReference>
<dbReference type="EMBL" id="JACHFC010000005">
    <property type="protein sequence ID" value="MBB6208408.1"/>
    <property type="molecule type" value="Genomic_DNA"/>
</dbReference>
<dbReference type="InterPro" id="IPR035340">
    <property type="entry name" value="DUF5425"/>
</dbReference>